<keyword evidence="1" id="KW-1133">Transmembrane helix</keyword>
<organism evidence="3 4">
    <name type="scientific">Splendidivirga corallicola</name>
    <dbReference type="NCBI Taxonomy" id="3051826"/>
    <lineage>
        <taxon>Bacteria</taxon>
        <taxon>Pseudomonadati</taxon>
        <taxon>Bacteroidota</taxon>
        <taxon>Cytophagia</taxon>
        <taxon>Cytophagales</taxon>
        <taxon>Splendidivirgaceae</taxon>
        <taxon>Splendidivirga</taxon>
    </lineage>
</organism>
<keyword evidence="3" id="KW-0378">Hydrolase</keyword>
<dbReference type="EMBL" id="JAUJEA010000001">
    <property type="protein sequence ID" value="MDN5199803.1"/>
    <property type="molecule type" value="Genomic_DNA"/>
</dbReference>
<feature type="transmembrane region" description="Helical" evidence="1">
    <location>
        <begin position="238"/>
        <end position="257"/>
    </location>
</feature>
<dbReference type="InterPro" id="IPR003675">
    <property type="entry name" value="Rce1/LyrA-like_dom"/>
</dbReference>
<feature type="transmembrane region" description="Helical" evidence="1">
    <location>
        <begin position="115"/>
        <end position="132"/>
    </location>
</feature>
<evidence type="ECO:0000313" key="3">
    <source>
        <dbReference type="EMBL" id="MDN5199803.1"/>
    </source>
</evidence>
<evidence type="ECO:0000313" key="4">
    <source>
        <dbReference type="Proteomes" id="UP001172082"/>
    </source>
</evidence>
<gene>
    <name evidence="3" type="ORF">QQ008_00475</name>
</gene>
<evidence type="ECO:0000259" key="2">
    <source>
        <dbReference type="Pfam" id="PF02517"/>
    </source>
</evidence>
<keyword evidence="4" id="KW-1185">Reference proteome</keyword>
<reference evidence="3" key="1">
    <citation type="submission" date="2023-06" db="EMBL/GenBank/DDBJ databases">
        <title>Genomic of Parafulvivirga corallium.</title>
        <authorList>
            <person name="Wang G."/>
        </authorList>
    </citation>
    <scope>NUCLEOTIDE SEQUENCE</scope>
    <source>
        <strain evidence="3">BMA10</strain>
    </source>
</reference>
<feature type="domain" description="CAAX prenyl protease 2/Lysostaphin resistance protein A-like" evidence="2">
    <location>
        <begin position="115"/>
        <end position="215"/>
    </location>
</feature>
<dbReference type="RefSeq" id="WP_346749835.1">
    <property type="nucleotide sequence ID" value="NZ_JAUJEA010000001.1"/>
</dbReference>
<comment type="caution">
    <text evidence="3">The sequence shown here is derived from an EMBL/GenBank/DDBJ whole genome shotgun (WGS) entry which is preliminary data.</text>
</comment>
<protein>
    <submittedName>
        <fullName evidence="3">CPBP family intramembrane metalloprotease</fullName>
        <ecNumber evidence="3">3.4.-.-</ecNumber>
    </submittedName>
</protein>
<keyword evidence="1" id="KW-0472">Membrane</keyword>
<dbReference type="EC" id="3.4.-.-" evidence="3"/>
<name>A0ABT8KJ82_9BACT</name>
<feature type="transmembrane region" description="Helical" evidence="1">
    <location>
        <begin position="48"/>
        <end position="66"/>
    </location>
</feature>
<proteinExistence type="predicted"/>
<feature type="transmembrane region" description="Helical" evidence="1">
    <location>
        <begin position="179"/>
        <end position="197"/>
    </location>
</feature>
<feature type="transmembrane region" description="Helical" evidence="1">
    <location>
        <begin position="152"/>
        <end position="173"/>
    </location>
</feature>
<dbReference type="GO" id="GO:0008237">
    <property type="term" value="F:metallopeptidase activity"/>
    <property type="evidence" value="ECO:0007669"/>
    <property type="project" value="UniProtKB-KW"/>
</dbReference>
<feature type="transmembrane region" description="Helical" evidence="1">
    <location>
        <begin position="87"/>
        <end position="103"/>
    </location>
</feature>
<keyword evidence="3" id="KW-0482">Metalloprotease</keyword>
<evidence type="ECO:0000256" key="1">
    <source>
        <dbReference type="SAM" id="Phobius"/>
    </source>
</evidence>
<keyword evidence="1" id="KW-0812">Transmembrane</keyword>
<accession>A0ABT8KJ82</accession>
<dbReference type="Proteomes" id="UP001172082">
    <property type="component" value="Unassembled WGS sequence"/>
</dbReference>
<sequence>MNPSRNDLRSTIFLVTGVSVLIVLSIYLKIALRPLLESLDIMAMRARWIGDILVNTTIFISLVWFIKRRSLNELAGLGKLPLQNKKLLIVPAILVLLLGTNVFELDATQAFSIDLLWLLIWSLSIGFFEECAIRGLMQARLIKYFTDKKNGILISVIVSSVIFGLLHLIVRNGSICAEIGQVGAAICLGVMFGALLLRTNKLYPIAIIHGLIDFFSSFEDLEGPDQNLEAQVVEQGSQTGELMVILVLMPFLIFGLIQMKKIKPEKIKERISF</sequence>
<feature type="transmembrane region" description="Helical" evidence="1">
    <location>
        <begin position="12"/>
        <end position="28"/>
    </location>
</feature>
<dbReference type="Pfam" id="PF02517">
    <property type="entry name" value="Rce1-like"/>
    <property type="match status" value="1"/>
</dbReference>
<keyword evidence="3" id="KW-0645">Protease</keyword>